<proteinExistence type="predicted"/>
<reference evidence="1" key="1">
    <citation type="submission" date="2021-03" db="EMBL/GenBank/DDBJ databases">
        <title>Draft genome sequence of rust myrtle Austropuccinia psidii MF-1, a brazilian biotype.</title>
        <authorList>
            <person name="Quecine M.C."/>
            <person name="Pachon D.M.R."/>
            <person name="Bonatelli M.L."/>
            <person name="Correr F.H."/>
            <person name="Franceschini L.M."/>
            <person name="Leite T.F."/>
            <person name="Margarido G.R.A."/>
            <person name="Almeida C.A."/>
            <person name="Ferrarezi J.A."/>
            <person name="Labate C.A."/>
        </authorList>
    </citation>
    <scope>NUCLEOTIDE SEQUENCE</scope>
    <source>
        <strain evidence="1">MF-1</strain>
    </source>
</reference>
<dbReference type="Proteomes" id="UP000765509">
    <property type="component" value="Unassembled WGS sequence"/>
</dbReference>
<keyword evidence="2" id="KW-1185">Reference proteome</keyword>
<dbReference type="EMBL" id="AVOT02023871">
    <property type="protein sequence ID" value="MBW0514189.1"/>
    <property type="molecule type" value="Genomic_DNA"/>
</dbReference>
<gene>
    <name evidence="1" type="ORF">O181_053904</name>
</gene>
<sequence>MKIQMSNNKTLTQIPVELEHALKCMCNQNCTLDEIANTLQDVSKRMNLEKDFSYKGNNFREKKPFRVENKDKLREKMAEVTKKKNYCHNCGSTDHYANRFPKAKKKMYSIEKVPEEEIHAEGSESDSMNEPIREKFDDYHDKIEQFLVNYQEETPLEI</sequence>
<dbReference type="AlphaFoldDB" id="A0A9Q3E3J6"/>
<comment type="caution">
    <text evidence="1">The sequence shown here is derived from an EMBL/GenBank/DDBJ whole genome shotgun (WGS) entry which is preliminary data.</text>
</comment>
<organism evidence="1 2">
    <name type="scientific">Austropuccinia psidii MF-1</name>
    <dbReference type="NCBI Taxonomy" id="1389203"/>
    <lineage>
        <taxon>Eukaryota</taxon>
        <taxon>Fungi</taxon>
        <taxon>Dikarya</taxon>
        <taxon>Basidiomycota</taxon>
        <taxon>Pucciniomycotina</taxon>
        <taxon>Pucciniomycetes</taxon>
        <taxon>Pucciniales</taxon>
        <taxon>Sphaerophragmiaceae</taxon>
        <taxon>Austropuccinia</taxon>
    </lineage>
</organism>
<protein>
    <submittedName>
        <fullName evidence="1">Uncharacterized protein</fullName>
    </submittedName>
</protein>
<evidence type="ECO:0000313" key="1">
    <source>
        <dbReference type="EMBL" id="MBW0514189.1"/>
    </source>
</evidence>
<evidence type="ECO:0000313" key="2">
    <source>
        <dbReference type="Proteomes" id="UP000765509"/>
    </source>
</evidence>
<accession>A0A9Q3E3J6</accession>
<name>A0A9Q3E3J6_9BASI</name>